<name>A0A4R3MPH2_9FIRM</name>
<feature type="transmembrane region" description="Helical" evidence="5">
    <location>
        <begin position="365"/>
        <end position="386"/>
    </location>
</feature>
<feature type="transmembrane region" description="Helical" evidence="5">
    <location>
        <begin position="393"/>
        <end position="416"/>
    </location>
</feature>
<evidence type="ECO:0000256" key="5">
    <source>
        <dbReference type="SAM" id="Phobius"/>
    </source>
</evidence>
<feature type="domain" description="ABC-2 type transporter transmembrane" evidence="6">
    <location>
        <begin position="24"/>
        <end position="413"/>
    </location>
</feature>
<comment type="subcellular location">
    <subcellularLocation>
        <location evidence="1">Membrane</location>
        <topology evidence="1">Multi-pass membrane protein</topology>
    </subcellularLocation>
</comment>
<dbReference type="GO" id="GO:0140359">
    <property type="term" value="F:ABC-type transporter activity"/>
    <property type="evidence" value="ECO:0007669"/>
    <property type="project" value="InterPro"/>
</dbReference>
<dbReference type="GO" id="GO:0016020">
    <property type="term" value="C:membrane"/>
    <property type="evidence" value="ECO:0007669"/>
    <property type="project" value="UniProtKB-SubCell"/>
</dbReference>
<dbReference type="EMBL" id="SMAL01000004">
    <property type="protein sequence ID" value="TCT14872.1"/>
    <property type="molecule type" value="Genomic_DNA"/>
</dbReference>
<keyword evidence="8" id="KW-1185">Reference proteome</keyword>
<dbReference type="RefSeq" id="WP_132251693.1">
    <property type="nucleotide sequence ID" value="NZ_SMAL01000004.1"/>
</dbReference>
<evidence type="ECO:0000256" key="2">
    <source>
        <dbReference type="ARBA" id="ARBA00022692"/>
    </source>
</evidence>
<feature type="transmembrane region" description="Helical" evidence="5">
    <location>
        <begin position="201"/>
        <end position="223"/>
    </location>
</feature>
<evidence type="ECO:0000256" key="3">
    <source>
        <dbReference type="ARBA" id="ARBA00022989"/>
    </source>
</evidence>
<organism evidence="7 8">
    <name type="scientific">Natranaerovirga pectinivora</name>
    <dbReference type="NCBI Taxonomy" id="682400"/>
    <lineage>
        <taxon>Bacteria</taxon>
        <taxon>Bacillati</taxon>
        <taxon>Bacillota</taxon>
        <taxon>Clostridia</taxon>
        <taxon>Lachnospirales</taxon>
        <taxon>Natranaerovirgaceae</taxon>
        <taxon>Natranaerovirga</taxon>
    </lineage>
</organism>
<evidence type="ECO:0000313" key="7">
    <source>
        <dbReference type="EMBL" id="TCT14872.1"/>
    </source>
</evidence>
<dbReference type="Pfam" id="PF12698">
    <property type="entry name" value="ABC2_membrane_3"/>
    <property type="match status" value="1"/>
</dbReference>
<dbReference type="OrthoDB" id="2023283at2"/>
<proteinExistence type="predicted"/>
<gene>
    <name evidence="7" type="ORF">EDC18_10420</name>
</gene>
<evidence type="ECO:0000259" key="6">
    <source>
        <dbReference type="Pfam" id="PF12698"/>
    </source>
</evidence>
<dbReference type="AlphaFoldDB" id="A0A4R3MPH2"/>
<evidence type="ECO:0000313" key="8">
    <source>
        <dbReference type="Proteomes" id="UP000294902"/>
    </source>
</evidence>
<keyword evidence="2 5" id="KW-0812">Transmembrane</keyword>
<keyword evidence="4 5" id="KW-0472">Membrane</keyword>
<evidence type="ECO:0000256" key="4">
    <source>
        <dbReference type="ARBA" id="ARBA00023136"/>
    </source>
</evidence>
<accession>A0A4R3MPH2</accession>
<dbReference type="Proteomes" id="UP000294902">
    <property type="component" value="Unassembled WGS sequence"/>
</dbReference>
<protein>
    <submittedName>
        <fullName evidence="7">ABC-2 type transport system permease protein</fullName>
    </submittedName>
</protein>
<feature type="transmembrane region" description="Helical" evidence="5">
    <location>
        <begin position="298"/>
        <end position="324"/>
    </location>
</feature>
<evidence type="ECO:0000256" key="1">
    <source>
        <dbReference type="ARBA" id="ARBA00004141"/>
    </source>
</evidence>
<reference evidence="7 8" key="1">
    <citation type="submission" date="2019-03" db="EMBL/GenBank/DDBJ databases">
        <title>Genomic Encyclopedia of Type Strains, Phase IV (KMG-IV): sequencing the most valuable type-strain genomes for metagenomic binning, comparative biology and taxonomic classification.</title>
        <authorList>
            <person name="Goeker M."/>
        </authorList>
    </citation>
    <scope>NUCLEOTIDE SEQUENCE [LARGE SCALE GENOMIC DNA]</scope>
    <source>
        <strain evidence="7 8">DSM 24629</strain>
    </source>
</reference>
<keyword evidence="3 5" id="KW-1133">Transmembrane helix</keyword>
<comment type="caution">
    <text evidence="7">The sequence shown here is derived from an EMBL/GenBank/DDBJ whole genome shotgun (WGS) entry which is preliminary data.</text>
</comment>
<feature type="transmembrane region" description="Helical" evidence="5">
    <location>
        <begin position="244"/>
        <end position="269"/>
    </location>
</feature>
<sequence length="444" mass="49041">MKKSNISGWKDVFSFTLIQMLKNKAFIITFVVLVLFALASTPILNLITPSEPDDIDSPNPVQKIYVINETNLVGLDFTNLLNHKTMDHIVIEIMDESYETITNRIEENEQDSIILTLSETEEAYFLTLEKASTGPVKNSSMHLLSIEIREQFETLLMTQLGISREQRIIMTTPIETKVTMVDFNGTEMIYEDTSISFNEYWFIYGVLFLILMINIFASTQIATSIVTEKSTRVVEYLLISVKPLALMVGKIIAMLVAVLLQLISVFIVVTISNKVFAGNGQNPLTEYLPSDMFQNLNIINIVLCIIVIALGLIFYGALAGVAGATVSKLDEVNEGLTVFTLINLVGAYIGLGASGVLMGSGINTFVIFSFLFPLSAPFILPGSILVGRASLPLAAGAIGLQILFIILLFLFVARVYETLILHSGNKVKLKELIKLSKTVSKEDL</sequence>
<feature type="transmembrane region" description="Helical" evidence="5">
    <location>
        <begin position="336"/>
        <end position="359"/>
    </location>
</feature>
<dbReference type="InterPro" id="IPR013525">
    <property type="entry name" value="ABC2_TM"/>
</dbReference>